<keyword evidence="1" id="KW-0472">Membrane</keyword>
<reference evidence="2 3" key="1">
    <citation type="journal article" date="2020" name="Microb. Ecol.">
        <title>Ecogenomics of the Marine Benthic Filamentous Cyanobacterium Adonisia.</title>
        <authorList>
            <person name="Walter J.M."/>
            <person name="Coutinho F.H."/>
            <person name="Leomil L."/>
            <person name="Hargreaves P.I."/>
            <person name="Campeao M.E."/>
            <person name="Vieira V.V."/>
            <person name="Silva B.S."/>
            <person name="Fistarol G.O."/>
            <person name="Salomon P.S."/>
            <person name="Sawabe T."/>
            <person name="Mino S."/>
            <person name="Hosokawa M."/>
            <person name="Miyashita H."/>
            <person name="Maruyama F."/>
            <person name="van Verk M.C."/>
            <person name="Dutilh B.E."/>
            <person name="Thompson C.C."/>
            <person name="Thompson F.L."/>
        </authorList>
    </citation>
    <scope>NUCLEOTIDE SEQUENCE [LARGE SCALE GENOMIC DNA]</scope>
    <source>
        <strain evidence="2 3">CCMR0082</strain>
    </source>
</reference>
<dbReference type="EMBL" id="QZCE01000002">
    <property type="protein sequence ID" value="NEZ64598.1"/>
    <property type="molecule type" value="Genomic_DNA"/>
</dbReference>
<dbReference type="RefSeq" id="WP_163664998.1">
    <property type="nucleotide sequence ID" value="NZ_QZCE01000002.1"/>
</dbReference>
<organism evidence="2 3">
    <name type="scientific">Adonisia turfae CCMR0082</name>
    <dbReference type="NCBI Taxonomy" id="2304604"/>
    <lineage>
        <taxon>Bacteria</taxon>
        <taxon>Bacillati</taxon>
        <taxon>Cyanobacteriota</taxon>
        <taxon>Adonisia</taxon>
        <taxon>Adonisia turfae</taxon>
    </lineage>
</organism>
<comment type="caution">
    <text evidence="2">The sequence shown here is derived from an EMBL/GenBank/DDBJ whole genome shotgun (WGS) entry which is preliminary data.</text>
</comment>
<sequence length="470" mass="53773">MNKRITESTRYLCAAVQIDEKFCDQILDEILEEDYTAIGICHGVDLPTILKSCLLAKNRRKDRDIPLAILVLAGTLFFFIFFPLFLIFYGIAWRIVFLDQRNTRYEIVGKNLLRGNFNPNLFNSPLNVKTKKNLEEIARTQDANVIIYGGFSPFVGAGVNIGGWSFAVDTSKGKENMGAIKAPLPFQVSELYDYIANSIFRLDLENLSIEDNLYVNGEEIRDREDFLPNPLMRPITKVEDSFIKSFIENPTHFARHYRCIRVTDWKGELILSIFLRFSKSGQNLFVEANYYLLTPLNKYYRQYDQIKPEPSSEDIRKMALETLFSTFSFGISSITSVFQRFNNSRKKKNQRKEKEKEIKSNYAFNYGAVTSLRERVSHSNAYNRYFQKLDKEMYLKSIESRIVDGLSKFLDTKNIDTSDFKETRSTILNHGVMVSGGSVQTQNLTVGERAKSIISNIGTGGSSSGSSDSK</sequence>
<keyword evidence="1" id="KW-0812">Transmembrane</keyword>
<feature type="transmembrane region" description="Helical" evidence="1">
    <location>
        <begin position="67"/>
        <end position="93"/>
    </location>
</feature>
<accession>A0A6M0S7Z4</accession>
<dbReference type="AlphaFoldDB" id="A0A6M0S7Z4"/>
<keyword evidence="1" id="KW-1133">Transmembrane helix</keyword>
<evidence type="ECO:0000256" key="1">
    <source>
        <dbReference type="SAM" id="Phobius"/>
    </source>
</evidence>
<evidence type="ECO:0000313" key="2">
    <source>
        <dbReference type="EMBL" id="NEZ64598.1"/>
    </source>
</evidence>
<protein>
    <submittedName>
        <fullName evidence="2">Uncharacterized protein</fullName>
    </submittedName>
</protein>
<name>A0A6M0S7Z4_9CYAN</name>
<dbReference type="Proteomes" id="UP000473574">
    <property type="component" value="Unassembled WGS sequence"/>
</dbReference>
<evidence type="ECO:0000313" key="3">
    <source>
        <dbReference type="Proteomes" id="UP000473574"/>
    </source>
</evidence>
<gene>
    <name evidence="2" type="ORF">D0962_17690</name>
</gene>
<proteinExistence type="predicted"/>